<dbReference type="AlphaFoldDB" id="A0AAN7QKD3"/>
<organism evidence="2 3">
    <name type="scientific">Aquatica leii</name>
    <dbReference type="NCBI Taxonomy" id="1421715"/>
    <lineage>
        <taxon>Eukaryota</taxon>
        <taxon>Metazoa</taxon>
        <taxon>Ecdysozoa</taxon>
        <taxon>Arthropoda</taxon>
        <taxon>Hexapoda</taxon>
        <taxon>Insecta</taxon>
        <taxon>Pterygota</taxon>
        <taxon>Neoptera</taxon>
        <taxon>Endopterygota</taxon>
        <taxon>Coleoptera</taxon>
        <taxon>Polyphaga</taxon>
        <taxon>Elateriformia</taxon>
        <taxon>Elateroidea</taxon>
        <taxon>Lampyridae</taxon>
        <taxon>Luciolinae</taxon>
        <taxon>Aquatica</taxon>
    </lineage>
</organism>
<sequence length="221" mass="24860">MCTSEISNVTEFNPFAIDEDSDYNRNSSKHLEESASNPINPIPFYGHGAHSTPQEVDEFNEDDLINENIQDISRTVEVEATITENNSDIQEEQEDTSNKENKETATSSTAVSSPVLVSIQYYFSINQDEIEIVKQNLDCDSYEFPTGCLVQFYIQATGEDSLIPSFSPCRTRYRERVGRLERRRGTLSQSRNCETGRQLPRSGVRVLIQSGTCLTGVTLLP</sequence>
<evidence type="ECO:0000313" key="3">
    <source>
        <dbReference type="Proteomes" id="UP001353858"/>
    </source>
</evidence>
<protein>
    <submittedName>
        <fullName evidence="2">Uncharacterized protein</fullName>
    </submittedName>
</protein>
<name>A0AAN7QKD3_9COLE</name>
<keyword evidence="3" id="KW-1185">Reference proteome</keyword>
<feature type="region of interest" description="Disordered" evidence="1">
    <location>
        <begin position="17"/>
        <end position="51"/>
    </location>
</feature>
<proteinExistence type="predicted"/>
<evidence type="ECO:0000313" key="2">
    <source>
        <dbReference type="EMBL" id="KAK4882183.1"/>
    </source>
</evidence>
<dbReference type="EMBL" id="JARPUR010000002">
    <property type="protein sequence ID" value="KAK4882183.1"/>
    <property type="molecule type" value="Genomic_DNA"/>
</dbReference>
<dbReference type="Proteomes" id="UP001353858">
    <property type="component" value="Unassembled WGS sequence"/>
</dbReference>
<comment type="caution">
    <text evidence="2">The sequence shown here is derived from an EMBL/GenBank/DDBJ whole genome shotgun (WGS) entry which is preliminary data.</text>
</comment>
<feature type="region of interest" description="Disordered" evidence="1">
    <location>
        <begin position="81"/>
        <end position="109"/>
    </location>
</feature>
<gene>
    <name evidence="2" type="ORF">RN001_005502</name>
</gene>
<accession>A0AAN7QKD3</accession>
<reference evidence="3" key="1">
    <citation type="submission" date="2023-01" db="EMBL/GenBank/DDBJ databases">
        <title>Key to firefly adult light organ development and bioluminescence: homeobox transcription factors regulate luciferase expression and transportation to peroxisome.</title>
        <authorList>
            <person name="Fu X."/>
        </authorList>
    </citation>
    <scope>NUCLEOTIDE SEQUENCE [LARGE SCALE GENOMIC DNA]</scope>
</reference>
<evidence type="ECO:0000256" key="1">
    <source>
        <dbReference type="SAM" id="MobiDB-lite"/>
    </source>
</evidence>